<dbReference type="AlphaFoldDB" id="A0A8R1ET63"/>
<keyword evidence="3" id="KW-1185">Reference proteome</keyword>
<proteinExistence type="predicted"/>
<name>A0A8R1ET63_CAEJA</name>
<dbReference type="EnsemblMetazoa" id="CJA41479a.1">
    <property type="protein sequence ID" value="CJA41479a.1"/>
    <property type="gene ID" value="WBGene00217327"/>
</dbReference>
<feature type="region of interest" description="Disordered" evidence="1">
    <location>
        <begin position="41"/>
        <end position="69"/>
    </location>
</feature>
<dbReference type="Proteomes" id="UP000005237">
    <property type="component" value="Unassembled WGS sequence"/>
</dbReference>
<organism evidence="2 3">
    <name type="scientific">Caenorhabditis japonica</name>
    <dbReference type="NCBI Taxonomy" id="281687"/>
    <lineage>
        <taxon>Eukaryota</taxon>
        <taxon>Metazoa</taxon>
        <taxon>Ecdysozoa</taxon>
        <taxon>Nematoda</taxon>
        <taxon>Chromadorea</taxon>
        <taxon>Rhabditida</taxon>
        <taxon>Rhabditina</taxon>
        <taxon>Rhabditomorpha</taxon>
        <taxon>Rhabditoidea</taxon>
        <taxon>Rhabditidae</taxon>
        <taxon>Peloderinae</taxon>
        <taxon>Caenorhabditis</taxon>
    </lineage>
</organism>
<feature type="compositionally biased region" description="Low complexity" evidence="1">
    <location>
        <begin position="46"/>
        <end position="59"/>
    </location>
</feature>
<reference evidence="2" key="2">
    <citation type="submission" date="2022-06" db="UniProtKB">
        <authorList>
            <consortium name="EnsemblMetazoa"/>
        </authorList>
    </citation>
    <scope>IDENTIFICATION</scope>
    <source>
        <strain evidence="2">DF5081</strain>
    </source>
</reference>
<protein>
    <submittedName>
        <fullName evidence="2">Nuclear receptor domain-containing protein</fullName>
    </submittedName>
</protein>
<evidence type="ECO:0000313" key="3">
    <source>
        <dbReference type="Proteomes" id="UP000005237"/>
    </source>
</evidence>
<evidence type="ECO:0000256" key="1">
    <source>
        <dbReference type="SAM" id="MobiDB-lite"/>
    </source>
</evidence>
<reference evidence="3" key="1">
    <citation type="submission" date="2010-08" db="EMBL/GenBank/DDBJ databases">
        <authorList>
            <consortium name="Caenorhabditis japonica Sequencing Consortium"/>
            <person name="Wilson R.K."/>
        </authorList>
    </citation>
    <scope>NUCLEOTIDE SEQUENCE [LARGE SCALE GENOMIC DNA]</scope>
    <source>
        <strain evidence="3">DF5081</strain>
    </source>
</reference>
<evidence type="ECO:0000313" key="2">
    <source>
        <dbReference type="EnsemblMetazoa" id="CJA41479a.1"/>
    </source>
</evidence>
<accession>A0A8R1ET63</accession>
<sequence>MLPFGSYDELPLPFEHQSTSENQLNYAPHYDIQTIIPIAEYEESSPRNSSPPDDVSSPFSDEKTYKSLPRNKCPSKCLVCRNAAIEYHMMCPLAMDVKHFSGERSFREGNSLAPRRKIAWMG</sequence>